<dbReference type="STRING" id="398843.A3K89_03900"/>
<sequence>MTDRTPDTTASRGPASRTDVDIATGVLVGVGGGSVAAAVDDLFATARDNRVSLFELARAVITLAEGKDRGDSDTRRVALARWGSLLAARSASENSVSA</sequence>
<dbReference type="Gene3D" id="1.10.10.10">
    <property type="entry name" value="Winged helix-like DNA-binding domain superfamily/Winged helix DNA-binding domain"/>
    <property type="match status" value="1"/>
</dbReference>
<evidence type="ECO:0000313" key="3">
    <source>
        <dbReference type="Proteomes" id="UP000198327"/>
    </source>
</evidence>
<evidence type="ECO:0000313" key="2">
    <source>
        <dbReference type="EMBL" id="SNS40364.1"/>
    </source>
</evidence>
<dbReference type="SMART" id="SM01012">
    <property type="entry name" value="ANTAR"/>
    <property type="match status" value="1"/>
</dbReference>
<dbReference type="GO" id="GO:0003723">
    <property type="term" value="F:RNA binding"/>
    <property type="evidence" value="ECO:0007669"/>
    <property type="project" value="InterPro"/>
</dbReference>
<proteinExistence type="predicted"/>
<organism evidence="2 3">
    <name type="scientific">Rhodococcoides kyotonense</name>
    <dbReference type="NCBI Taxonomy" id="398843"/>
    <lineage>
        <taxon>Bacteria</taxon>
        <taxon>Bacillati</taxon>
        <taxon>Actinomycetota</taxon>
        <taxon>Actinomycetes</taxon>
        <taxon>Mycobacteriales</taxon>
        <taxon>Nocardiaceae</taxon>
        <taxon>Rhodococcoides</taxon>
    </lineage>
</organism>
<dbReference type="InterPro" id="IPR036388">
    <property type="entry name" value="WH-like_DNA-bd_sf"/>
</dbReference>
<reference evidence="3" key="1">
    <citation type="submission" date="2017-06" db="EMBL/GenBank/DDBJ databases">
        <authorList>
            <person name="Varghese N."/>
            <person name="Submissions S."/>
        </authorList>
    </citation>
    <scope>NUCLEOTIDE SEQUENCE [LARGE SCALE GENOMIC DNA]</scope>
    <source>
        <strain evidence="3">JCM 23211</strain>
    </source>
</reference>
<name>A0A239E907_9NOCA</name>
<dbReference type="RefSeq" id="WP_245865211.1">
    <property type="nucleotide sequence ID" value="NZ_FZOW01000002.1"/>
</dbReference>
<gene>
    <name evidence="2" type="ORF">SAMN05421642_102233</name>
</gene>
<dbReference type="Pfam" id="PF03861">
    <property type="entry name" value="ANTAR"/>
    <property type="match status" value="1"/>
</dbReference>
<dbReference type="InterPro" id="IPR005561">
    <property type="entry name" value="ANTAR"/>
</dbReference>
<dbReference type="AlphaFoldDB" id="A0A239E907"/>
<accession>A0A239E907</accession>
<evidence type="ECO:0000259" key="1">
    <source>
        <dbReference type="SMART" id="SM01012"/>
    </source>
</evidence>
<protein>
    <submittedName>
        <fullName evidence="2">ANTAR domain-containing protein</fullName>
    </submittedName>
</protein>
<keyword evidence="3" id="KW-1185">Reference proteome</keyword>
<dbReference type="Proteomes" id="UP000198327">
    <property type="component" value="Unassembled WGS sequence"/>
</dbReference>
<dbReference type="EMBL" id="FZOW01000002">
    <property type="protein sequence ID" value="SNS40364.1"/>
    <property type="molecule type" value="Genomic_DNA"/>
</dbReference>
<feature type="domain" description="ANTAR" evidence="1">
    <location>
        <begin position="6"/>
        <end position="61"/>
    </location>
</feature>